<dbReference type="EMBL" id="BARS01023383">
    <property type="protein sequence ID" value="GAG10893.1"/>
    <property type="molecule type" value="Genomic_DNA"/>
</dbReference>
<feature type="non-terminal residue" evidence="1">
    <location>
        <position position="136"/>
    </location>
</feature>
<organism evidence="1">
    <name type="scientific">marine sediment metagenome</name>
    <dbReference type="NCBI Taxonomy" id="412755"/>
    <lineage>
        <taxon>unclassified sequences</taxon>
        <taxon>metagenomes</taxon>
        <taxon>ecological metagenomes</taxon>
    </lineage>
</organism>
<protein>
    <submittedName>
        <fullName evidence="1">Uncharacterized protein</fullName>
    </submittedName>
</protein>
<sequence length="136" mass="15386">MGITLEEAKNELKKGYMKGVTCPCCDQHVKMYKRKLNAGMSKFLIGLHKETNRTGEVYISSGQVLKAIKSGTKSMDFSILRHWGLIKEKTHCLDSKKNSGMWKITHTGKAFAEGNYMVQSHVKIYDNRFYGVTGSM</sequence>
<reference evidence="1" key="1">
    <citation type="journal article" date="2014" name="Front. Microbiol.">
        <title>High frequency of phylogenetically diverse reductive dehalogenase-homologous genes in deep subseafloor sedimentary metagenomes.</title>
        <authorList>
            <person name="Kawai M."/>
            <person name="Futagami T."/>
            <person name="Toyoda A."/>
            <person name="Takaki Y."/>
            <person name="Nishi S."/>
            <person name="Hori S."/>
            <person name="Arai W."/>
            <person name="Tsubouchi T."/>
            <person name="Morono Y."/>
            <person name="Uchiyama I."/>
            <person name="Ito T."/>
            <person name="Fujiyama A."/>
            <person name="Inagaki F."/>
            <person name="Takami H."/>
        </authorList>
    </citation>
    <scope>NUCLEOTIDE SEQUENCE</scope>
    <source>
        <strain evidence="1">Expedition CK06-06</strain>
    </source>
</reference>
<evidence type="ECO:0000313" key="1">
    <source>
        <dbReference type="EMBL" id="GAG10893.1"/>
    </source>
</evidence>
<proteinExistence type="predicted"/>
<dbReference type="AlphaFoldDB" id="X0VEI8"/>
<gene>
    <name evidence="1" type="ORF">S01H1_37229</name>
</gene>
<comment type="caution">
    <text evidence="1">The sequence shown here is derived from an EMBL/GenBank/DDBJ whole genome shotgun (WGS) entry which is preliminary data.</text>
</comment>
<name>X0VEI8_9ZZZZ</name>
<accession>X0VEI8</accession>